<dbReference type="RefSeq" id="WP_030243776.1">
    <property type="nucleotide sequence ID" value="NZ_CP011295.1"/>
</dbReference>
<reference evidence="1 2" key="1">
    <citation type="journal article" date="2017" name="Poromechanics V (2013)">
        <title>Genomic Characterization of the Arsenic-Tolerant Actinobacterium, &lt;i&gt;Rhodococcus erythropolis&lt;/i&gt; S43.</title>
        <authorList>
            <person name="Retamal-Morales G."/>
            <person name="Mehnert M."/>
            <person name="Schwabe R."/>
            <person name="Tischler D."/>
            <person name="Schloemann M."/>
            <person name="Levican G.J."/>
        </authorList>
    </citation>
    <scope>NUCLEOTIDE SEQUENCE [LARGE SCALE GENOMIC DNA]</scope>
    <source>
        <strain evidence="1 2">S43</strain>
    </source>
</reference>
<evidence type="ECO:0000313" key="1">
    <source>
        <dbReference type="EMBL" id="KAB2581471.1"/>
    </source>
</evidence>
<sequence>MVDSGGKGTRRVHPPALGTALAAVPFLAILAGVRYDCFTHYVQDNGGRYCLRGPMVQSDAEWLANKMNTQLG</sequence>
<evidence type="ECO:0000313" key="2">
    <source>
        <dbReference type="Proteomes" id="UP000325576"/>
    </source>
</evidence>
<name>A0A5N5DVN4_RHOER</name>
<protein>
    <submittedName>
        <fullName evidence="1">Uncharacterized protein</fullName>
    </submittedName>
</protein>
<gene>
    <name evidence="1" type="ORF">BS297_30705</name>
</gene>
<organism evidence="1 2">
    <name type="scientific">Rhodococcus erythropolis</name>
    <name type="common">Arthrobacter picolinophilus</name>
    <dbReference type="NCBI Taxonomy" id="1833"/>
    <lineage>
        <taxon>Bacteria</taxon>
        <taxon>Bacillati</taxon>
        <taxon>Actinomycetota</taxon>
        <taxon>Actinomycetes</taxon>
        <taxon>Mycobacteriales</taxon>
        <taxon>Nocardiaceae</taxon>
        <taxon>Rhodococcus</taxon>
        <taxon>Rhodococcus erythropolis group</taxon>
    </lineage>
</organism>
<dbReference type="Proteomes" id="UP000325576">
    <property type="component" value="Unassembled WGS sequence"/>
</dbReference>
<proteinExistence type="predicted"/>
<dbReference type="AlphaFoldDB" id="A0A5N5DVN4"/>
<dbReference type="EMBL" id="MRBO01000841">
    <property type="protein sequence ID" value="KAB2581471.1"/>
    <property type="molecule type" value="Genomic_DNA"/>
</dbReference>
<dbReference type="KEGG" id="reb:XU06_27830"/>
<accession>A0A5N5DVN4</accession>
<comment type="caution">
    <text evidence="1">The sequence shown here is derived from an EMBL/GenBank/DDBJ whole genome shotgun (WGS) entry which is preliminary data.</text>
</comment>